<proteinExistence type="predicted"/>
<dbReference type="Gene3D" id="3.30.450.40">
    <property type="match status" value="1"/>
</dbReference>
<evidence type="ECO:0000313" key="7">
    <source>
        <dbReference type="EMBL" id="NMG44109.1"/>
    </source>
</evidence>
<dbReference type="Gene3D" id="1.10.8.60">
    <property type="match status" value="1"/>
</dbReference>
<dbReference type="SUPFAM" id="SSF52540">
    <property type="entry name" value="P-loop containing nucleoside triphosphate hydrolases"/>
    <property type="match status" value="1"/>
</dbReference>
<dbReference type="Gene3D" id="1.10.10.60">
    <property type="entry name" value="Homeodomain-like"/>
    <property type="match status" value="1"/>
</dbReference>
<dbReference type="InterPro" id="IPR003018">
    <property type="entry name" value="GAF"/>
</dbReference>
<evidence type="ECO:0000256" key="1">
    <source>
        <dbReference type="ARBA" id="ARBA00022741"/>
    </source>
</evidence>
<evidence type="ECO:0000256" key="5">
    <source>
        <dbReference type="ARBA" id="ARBA00023163"/>
    </source>
</evidence>
<dbReference type="Proteomes" id="UP000623795">
    <property type="component" value="Unassembled WGS sequence"/>
</dbReference>
<organism evidence="7 8">
    <name type="scientific">Aromatoleum toluvorans</name>
    <dbReference type="NCBI Taxonomy" id="92002"/>
    <lineage>
        <taxon>Bacteria</taxon>
        <taxon>Pseudomonadati</taxon>
        <taxon>Pseudomonadota</taxon>
        <taxon>Betaproteobacteria</taxon>
        <taxon>Rhodocyclales</taxon>
        <taxon>Rhodocyclaceae</taxon>
        <taxon>Aromatoleum</taxon>
    </lineage>
</organism>
<dbReference type="Pfam" id="PF00158">
    <property type="entry name" value="Sigma54_activat"/>
    <property type="match status" value="1"/>
</dbReference>
<gene>
    <name evidence="7" type="ORF">GPA22_10245</name>
</gene>
<dbReference type="PROSITE" id="PS00675">
    <property type="entry name" value="SIGMA54_INTERACT_1"/>
    <property type="match status" value="1"/>
</dbReference>
<dbReference type="PANTHER" id="PTHR32071:SF77">
    <property type="entry name" value="TRANSCRIPTIONAL REGULATORY PROTEIN"/>
    <property type="match status" value="1"/>
</dbReference>
<protein>
    <submittedName>
        <fullName evidence="7">GAF domain-containing protein</fullName>
    </submittedName>
</protein>
<evidence type="ECO:0000256" key="4">
    <source>
        <dbReference type="ARBA" id="ARBA00023125"/>
    </source>
</evidence>
<evidence type="ECO:0000259" key="6">
    <source>
        <dbReference type="PROSITE" id="PS50045"/>
    </source>
</evidence>
<keyword evidence="3" id="KW-0805">Transcription regulation</keyword>
<dbReference type="InterPro" id="IPR002197">
    <property type="entry name" value="HTH_Fis"/>
</dbReference>
<dbReference type="InterPro" id="IPR009057">
    <property type="entry name" value="Homeodomain-like_sf"/>
</dbReference>
<dbReference type="EMBL" id="WTVN01000013">
    <property type="protein sequence ID" value="NMG44109.1"/>
    <property type="molecule type" value="Genomic_DNA"/>
</dbReference>
<dbReference type="CDD" id="cd00009">
    <property type="entry name" value="AAA"/>
    <property type="match status" value="1"/>
</dbReference>
<dbReference type="InterPro" id="IPR025944">
    <property type="entry name" value="Sigma_54_int_dom_CS"/>
</dbReference>
<dbReference type="InterPro" id="IPR002078">
    <property type="entry name" value="Sigma_54_int"/>
</dbReference>
<keyword evidence="2" id="KW-0067">ATP-binding</keyword>
<dbReference type="InterPro" id="IPR003593">
    <property type="entry name" value="AAA+_ATPase"/>
</dbReference>
<keyword evidence="5" id="KW-0804">Transcription</keyword>
<dbReference type="Pfam" id="PF25601">
    <property type="entry name" value="AAA_lid_14"/>
    <property type="match status" value="1"/>
</dbReference>
<dbReference type="InterPro" id="IPR058031">
    <property type="entry name" value="AAA_lid_NorR"/>
</dbReference>
<dbReference type="InterPro" id="IPR029016">
    <property type="entry name" value="GAF-like_dom_sf"/>
</dbReference>
<keyword evidence="8" id="KW-1185">Reference proteome</keyword>
<dbReference type="PANTHER" id="PTHR32071">
    <property type="entry name" value="TRANSCRIPTIONAL REGULATORY PROTEIN"/>
    <property type="match status" value="1"/>
</dbReference>
<comment type="caution">
    <text evidence="7">The sequence shown here is derived from an EMBL/GenBank/DDBJ whole genome shotgun (WGS) entry which is preliminary data.</text>
</comment>
<dbReference type="SMART" id="SM00382">
    <property type="entry name" value="AAA"/>
    <property type="match status" value="1"/>
</dbReference>
<dbReference type="InterPro" id="IPR027417">
    <property type="entry name" value="P-loop_NTPase"/>
</dbReference>
<evidence type="ECO:0000256" key="3">
    <source>
        <dbReference type="ARBA" id="ARBA00023015"/>
    </source>
</evidence>
<dbReference type="PROSITE" id="PS00688">
    <property type="entry name" value="SIGMA54_INTERACT_3"/>
    <property type="match status" value="1"/>
</dbReference>
<keyword evidence="4" id="KW-0238">DNA-binding</keyword>
<reference evidence="7 8" key="1">
    <citation type="submission" date="2019-12" db="EMBL/GenBank/DDBJ databases">
        <title>Comparative genomics gives insights into the taxonomy of the Azoarcus-Aromatoleum group and reveals separate origins of nif in the plant-associated Azoarcus and non-plant-associated Aromatoleum sub-groups.</title>
        <authorList>
            <person name="Lafos M."/>
            <person name="Maluk M."/>
            <person name="Batista M."/>
            <person name="Junghare M."/>
            <person name="Carmona M."/>
            <person name="Faoro H."/>
            <person name="Cruz L.M."/>
            <person name="Battistoni F."/>
            <person name="De Souza E."/>
            <person name="Pedrosa F."/>
            <person name="Chen W.-M."/>
            <person name="Poole P.S."/>
            <person name="Dixon R.A."/>
            <person name="James E.K."/>
        </authorList>
    </citation>
    <scope>NUCLEOTIDE SEQUENCE [LARGE SCALE GENOMIC DNA]</scope>
    <source>
        <strain evidence="7 8">Td21</strain>
    </source>
</reference>
<dbReference type="SUPFAM" id="SSF46689">
    <property type="entry name" value="Homeodomain-like"/>
    <property type="match status" value="1"/>
</dbReference>
<feature type="domain" description="Sigma-54 factor interaction" evidence="6">
    <location>
        <begin position="339"/>
        <end position="559"/>
    </location>
</feature>
<dbReference type="InterPro" id="IPR025662">
    <property type="entry name" value="Sigma_54_int_dom_ATP-bd_1"/>
</dbReference>
<evidence type="ECO:0000256" key="2">
    <source>
        <dbReference type="ARBA" id="ARBA00022840"/>
    </source>
</evidence>
<dbReference type="SUPFAM" id="SSF55781">
    <property type="entry name" value="GAF domain-like"/>
    <property type="match status" value="1"/>
</dbReference>
<dbReference type="Gene3D" id="3.40.50.300">
    <property type="entry name" value="P-loop containing nucleotide triphosphate hydrolases"/>
    <property type="match status" value="1"/>
</dbReference>
<keyword evidence="1" id="KW-0547">Nucleotide-binding</keyword>
<dbReference type="PROSITE" id="PS50045">
    <property type="entry name" value="SIGMA54_INTERACT_4"/>
    <property type="match status" value="1"/>
</dbReference>
<dbReference type="Pfam" id="PF02954">
    <property type="entry name" value="HTH_8"/>
    <property type="match status" value="1"/>
</dbReference>
<accession>A0ABX1Q0S0</accession>
<name>A0ABX1Q0S0_9RHOO</name>
<sequence>MSSMLEPRGHAHRVHEVVEGRGSGTTDLVTSSWARCLKDYHLDPDKPLQPTVLAERALEERRKRSADVIDCAKLEMTTLYQQLGDRESAVVLVDTEGTILHMVAAPEFAREMGKVGFCPGAVWSESTVGTNGMGTCLVVGEPVAVRQQDHFFGVYTTLTCSAVPIFDPDGALVAVLDVTSRSQLMQQHSLVLLGMTAQMIENRLIDLRFREACPVHFHSRPEFVYTLHEGKLVVADDGSIRAANRSALFQLGYPSVHAIRGKKIDEVFQTTLADILQRSARSSFHPVPTFCTQRSNRFFVVAQEPATLSVPSVERAGTRQVVASLPPVRGPECAFGDDRILSQLNVAARVIARQIPVLLHGETGAGKEVFARALHKGSPFASGAFVAVNCASLPESLIESELFGYRAGAFTGAQRTGRRGKILQADRGTLFLDEIGDMPLTLQARLLRVLDERQISPLGTEETIPVDFQLVSASHRNLPKLVADGVFREDLYYRLSGLEVSLPPLRERADKRELLYRVLQEEAAGQRMTIDPDAEALLMSHPWPGNLRQLRHVLRTAVVLAAGDRLRLEDLPPALRQRIAARPEPMAVPPAALREPEAVAGSELGGDSGDDELAALNPVQASERAVLLGLLEQQRWNVSNVAKALDISRNTLYRRLHRLRIPLSHSDFPVQ</sequence>
<dbReference type="Pfam" id="PF01590">
    <property type="entry name" value="GAF"/>
    <property type="match status" value="1"/>
</dbReference>
<evidence type="ECO:0000313" key="8">
    <source>
        <dbReference type="Proteomes" id="UP000623795"/>
    </source>
</evidence>